<evidence type="ECO:0000259" key="5">
    <source>
        <dbReference type="Pfam" id="PF00891"/>
    </source>
</evidence>
<dbReference type="Gene3D" id="1.10.10.10">
    <property type="entry name" value="Winged helix-like DNA-binding domain superfamily/Winged helix DNA-binding domain"/>
    <property type="match status" value="1"/>
</dbReference>
<organism evidence="6 7">
    <name type="scientific">Diplodia seriata</name>
    <dbReference type="NCBI Taxonomy" id="420778"/>
    <lineage>
        <taxon>Eukaryota</taxon>
        <taxon>Fungi</taxon>
        <taxon>Dikarya</taxon>
        <taxon>Ascomycota</taxon>
        <taxon>Pezizomycotina</taxon>
        <taxon>Dothideomycetes</taxon>
        <taxon>Dothideomycetes incertae sedis</taxon>
        <taxon>Botryosphaeriales</taxon>
        <taxon>Botryosphaeriaceae</taxon>
        <taxon>Diplodia</taxon>
    </lineage>
</organism>
<dbReference type="Gene3D" id="3.40.50.150">
    <property type="entry name" value="Vaccinia Virus protein VP39"/>
    <property type="match status" value="1"/>
</dbReference>
<evidence type="ECO:0000313" key="7">
    <source>
        <dbReference type="Proteomes" id="UP000034182"/>
    </source>
</evidence>
<dbReference type="PROSITE" id="PS51683">
    <property type="entry name" value="SAM_OMT_II"/>
    <property type="match status" value="1"/>
</dbReference>
<reference evidence="6 7" key="2">
    <citation type="submission" date="2015-05" db="EMBL/GenBank/DDBJ databases">
        <title>Distinctive expansion of gene families associated with plant cell wall degradation and secondary metabolism in the genomes of grapevine trunk pathogens.</title>
        <authorList>
            <person name="Lawrence D.P."/>
            <person name="Travadon R."/>
            <person name="Rolshausen P.E."/>
            <person name="Baumgartner K."/>
        </authorList>
    </citation>
    <scope>NUCLEOTIDE SEQUENCE [LARGE SCALE GENOMIC DNA]</scope>
    <source>
        <strain evidence="6">DS831</strain>
    </source>
</reference>
<dbReference type="InterPro" id="IPR016461">
    <property type="entry name" value="COMT-like"/>
</dbReference>
<dbReference type="GO" id="GO:0032259">
    <property type="term" value="P:methylation"/>
    <property type="evidence" value="ECO:0007669"/>
    <property type="project" value="UniProtKB-KW"/>
</dbReference>
<dbReference type="GO" id="GO:0008171">
    <property type="term" value="F:O-methyltransferase activity"/>
    <property type="evidence" value="ECO:0007669"/>
    <property type="project" value="InterPro"/>
</dbReference>
<proteinExistence type="predicted"/>
<dbReference type="InterPro" id="IPR036388">
    <property type="entry name" value="WH-like_DNA-bd_sf"/>
</dbReference>
<protein>
    <submittedName>
        <fullName evidence="6">Putative o-methyltransferase family 2</fullName>
    </submittedName>
</protein>
<dbReference type="SUPFAM" id="SSF53335">
    <property type="entry name" value="S-adenosyl-L-methionine-dependent methyltransferases"/>
    <property type="match status" value="1"/>
</dbReference>
<feature type="region of interest" description="Disordered" evidence="4">
    <location>
        <begin position="439"/>
        <end position="481"/>
    </location>
</feature>
<evidence type="ECO:0000256" key="4">
    <source>
        <dbReference type="SAM" id="MobiDB-lite"/>
    </source>
</evidence>
<reference evidence="6 7" key="1">
    <citation type="submission" date="2015-03" db="EMBL/GenBank/DDBJ databases">
        <authorList>
            <person name="Morales-Cruz A."/>
            <person name="Amrine K.C."/>
            <person name="Cantu D."/>
        </authorList>
    </citation>
    <scope>NUCLEOTIDE SEQUENCE [LARGE SCALE GENOMIC DNA]</scope>
    <source>
        <strain evidence="6">DS831</strain>
    </source>
</reference>
<comment type="caution">
    <text evidence="6">The sequence shown here is derived from an EMBL/GenBank/DDBJ whole genome shotgun (WGS) entry which is preliminary data.</text>
</comment>
<keyword evidence="3" id="KW-0949">S-adenosyl-L-methionine</keyword>
<dbReference type="Pfam" id="PF00891">
    <property type="entry name" value="Methyltransf_2"/>
    <property type="match status" value="1"/>
</dbReference>
<name>A0A0G2EQ41_9PEZI</name>
<dbReference type="SUPFAM" id="SSF46785">
    <property type="entry name" value="Winged helix' DNA-binding domain"/>
    <property type="match status" value="1"/>
</dbReference>
<keyword evidence="2 6" id="KW-0808">Transferase</keyword>
<dbReference type="PANTHER" id="PTHR43712">
    <property type="entry name" value="PUTATIVE (AFU_ORTHOLOGUE AFUA_4G14580)-RELATED"/>
    <property type="match status" value="1"/>
</dbReference>
<dbReference type="EMBL" id="LAQI01000055">
    <property type="protein sequence ID" value="KKY24887.1"/>
    <property type="molecule type" value="Genomic_DNA"/>
</dbReference>
<feature type="compositionally biased region" description="Polar residues" evidence="4">
    <location>
        <begin position="439"/>
        <end position="452"/>
    </location>
</feature>
<dbReference type="PANTHER" id="PTHR43712:SF16">
    <property type="entry name" value="O-METHYLTRANSFERASE ELCB"/>
    <property type="match status" value="1"/>
</dbReference>
<dbReference type="Proteomes" id="UP000034182">
    <property type="component" value="Unassembled WGS sequence"/>
</dbReference>
<evidence type="ECO:0000256" key="1">
    <source>
        <dbReference type="ARBA" id="ARBA00022603"/>
    </source>
</evidence>
<dbReference type="InterPro" id="IPR001077">
    <property type="entry name" value="COMT_C"/>
</dbReference>
<dbReference type="InterPro" id="IPR029063">
    <property type="entry name" value="SAM-dependent_MTases_sf"/>
</dbReference>
<dbReference type="InterPro" id="IPR036390">
    <property type="entry name" value="WH_DNA-bd_sf"/>
</dbReference>
<accession>A0A0G2EQ41</accession>
<evidence type="ECO:0000313" key="6">
    <source>
        <dbReference type="EMBL" id="KKY24887.1"/>
    </source>
</evidence>
<evidence type="ECO:0000256" key="3">
    <source>
        <dbReference type="ARBA" id="ARBA00022691"/>
    </source>
</evidence>
<dbReference type="AlphaFoldDB" id="A0A0G2EQ41"/>
<feature type="domain" description="O-methyltransferase C-terminal" evidence="5">
    <location>
        <begin position="191"/>
        <end position="393"/>
    </location>
</feature>
<sequence length="523" mass="57224">MSRLSELTAIIQQETAKIEHYFAANGLPDLSFDPHAPLDFPVPASNAEIQQARRTVINATQQLHDLMVGPSESMRWLAWSYNDNLSLQAVYNFRIPHAVPLDRDISFDDLAAAVNVDVVNVKRIVRHAITNRVFCEPRDGYVAHTAASMALLDPTLSDWVGLCSSDFFPAAARTVDAMQKWPGSQEPTQCGFSVAWDIDVPMFVEIGRNPARAKRFGRAMHSLTGGEGYEVDYLVNGYPWDALGKATVVDVGGSHGFVPVALAKRFPDLRFVVQDLPKTVADGPAHIPPEFADRIEFQAHDFFTEQPVAGADVYFFRWIFHNWSDKYCEKMLKCLIPALKPGARILVNENILPKPGTENPWDEKIIRSMDMTMLQLLNARERAEDDYAELFQRTDARFKFLGVKRPEGSRTCTIEAIWLPDTDTTQPVPVSKANDASVAAQNGSVAAPNGTSDAHGEKRNYDTFDSPAPAENGGTVNGKQGLNGVASAPIVGNEHATAIDAPNKVVASAADAPDATAGASHNA</sequence>
<evidence type="ECO:0000256" key="2">
    <source>
        <dbReference type="ARBA" id="ARBA00022679"/>
    </source>
</evidence>
<keyword evidence="1 6" id="KW-0489">Methyltransferase</keyword>
<gene>
    <name evidence="6" type="ORF">UCDDS831_g02227</name>
</gene>